<dbReference type="EMBL" id="MUIE01000137">
    <property type="protein sequence ID" value="OQX36068.1"/>
    <property type="molecule type" value="Genomic_DNA"/>
</dbReference>
<reference evidence="2" key="1">
    <citation type="submission" date="2017-02" db="EMBL/GenBank/DDBJ databases">
        <title>Novel co-symbiosis in the unique lucinid bivalve Phacoides pectinatus.</title>
        <authorList>
            <person name="Lim S.J."/>
            <person name="Davis B.G."/>
            <person name="Gill D.E."/>
            <person name="Engel A.S."/>
            <person name="Anderson L.C."/>
            <person name="Campbell B.J."/>
        </authorList>
    </citation>
    <scope>NUCLEOTIDE SEQUENCE [LARGE SCALE GENOMIC DNA]</scope>
    <source>
        <strain evidence="2">LUC13016_P6</strain>
    </source>
</reference>
<evidence type="ECO:0000313" key="3">
    <source>
        <dbReference type="Proteomes" id="UP000243361"/>
    </source>
</evidence>
<organism evidence="2 3">
    <name type="scientific">Candidatus Sedimenticola endophacoides</name>
    <dbReference type="NCBI Taxonomy" id="2548426"/>
    <lineage>
        <taxon>Bacteria</taxon>
        <taxon>Pseudomonadati</taxon>
        <taxon>Pseudomonadota</taxon>
        <taxon>Gammaproteobacteria</taxon>
        <taxon>Chromatiales</taxon>
        <taxon>Sedimenticolaceae</taxon>
        <taxon>Sedimenticola</taxon>
    </lineage>
</organism>
<dbReference type="AlphaFoldDB" id="A0A657PK03"/>
<dbReference type="Proteomes" id="UP000243361">
    <property type="component" value="Unassembled WGS sequence"/>
</dbReference>
<keyword evidence="3" id="KW-1185">Reference proteome</keyword>
<accession>A0A657PK03</accession>
<comment type="caution">
    <text evidence="2">The sequence shown here is derived from an EMBL/GenBank/DDBJ whole genome shotgun (WGS) entry which is preliminary data.</text>
</comment>
<sequence>VRIDPATGKRAPISQKDAIFEVFRADNAPQESVTTGGGDPYRADSGTDSATPPPAAELF</sequence>
<feature type="region of interest" description="Disordered" evidence="1">
    <location>
        <begin position="24"/>
        <end position="59"/>
    </location>
</feature>
<gene>
    <name evidence="2" type="ORF">B0D84_01795</name>
</gene>
<feature type="non-terminal residue" evidence="2">
    <location>
        <position position="1"/>
    </location>
</feature>
<protein>
    <submittedName>
        <fullName evidence="2">Uncharacterized protein</fullName>
    </submittedName>
</protein>
<evidence type="ECO:0000313" key="2">
    <source>
        <dbReference type="EMBL" id="OQX36068.1"/>
    </source>
</evidence>
<evidence type="ECO:0000256" key="1">
    <source>
        <dbReference type="SAM" id="MobiDB-lite"/>
    </source>
</evidence>
<name>A0A657PK03_9GAMM</name>
<proteinExistence type="predicted"/>